<reference evidence="1 2" key="1">
    <citation type="journal article" date="2012" name="J. Virol.">
        <title>Complete Genome Sequence of Pectobacterium carotovorum subsp. carotovorum Bacteriophage My1.</title>
        <authorList>
            <person name="Lee D.H."/>
            <person name="Lee J.H."/>
            <person name="Shin H."/>
            <person name="Ji S."/>
            <person name="Roh E."/>
            <person name="Jung K."/>
            <person name="Ryu S."/>
            <person name="Choi J."/>
            <person name="Heu S."/>
        </authorList>
    </citation>
    <scope>NUCLEOTIDE SEQUENCE [LARGE SCALE GENOMIC DNA]</scope>
</reference>
<dbReference type="KEGG" id="vg:13826792"/>
<sequence length="213" mass="23649">MITAIYARGVSADHTQWCDFGSADGKLPWGSFKAELEQFYVTLGRLGNSTIDHAIIVGMTTFKTMPETVKRRIEETLCSKTWVVCSSNITNKMSIASGQRVIHMVNALGDSLPSFLKSLGVSGVLLGGSKVIRRFYELNLVDQAYISVIEPKTDKVYCHNGTNSYFPNETTSFLLSSVNTLFHPSGNSSITRVLNATGENVDFKFTQYKEFYN</sequence>
<name>J9QKZ8_9CAUD</name>
<organism evidence="1 2">
    <name type="scientific">Pectobacterium phage My1</name>
    <dbReference type="NCBI Taxonomy" id="1204539"/>
    <lineage>
        <taxon>Viruses</taxon>
        <taxon>Duplodnaviria</taxon>
        <taxon>Heunggongvirae</taxon>
        <taxon>Uroviricota</taxon>
        <taxon>Caudoviricetes</taxon>
        <taxon>Demerecviridae</taxon>
        <taxon>Mccorquodalevirinae</taxon>
        <taxon>Myunavirus</taxon>
        <taxon>Myunavirus My1</taxon>
    </lineage>
</organism>
<accession>J9QKZ8</accession>
<dbReference type="InterPro" id="IPR024072">
    <property type="entry name" value="DHFR-like_dom_sf"/>
</dbReference>
<dbReference type="RefSeq" id="YP_006906342.1">
    <property type="nucleotide sequence ID" value="NC_018837.1"/>
</dbReference>
<dbReference type="OrthoDB" id="9577at10239"/>
<dbReference type="SUPFAM" id="SSF53597">
    <property type="entry name" value="Dihydrofolate reductase-like"/>
    <property type="match status" value="1"/>
</dbReference>
<dbReference type="GeneID" id="13826792"/>
<evidence type="ECO:0000313" key="1">
    <source>
        <dbReference type="EMBL" id="AFQ22249.1"/>
    </source>
</evidence>
<protein>
    <submittedName>
        <fullName evidence="1">Putative dihydrofolate reductase</fullName>
    </submittedName>
</protein>
<gene>
    <name evidence="1" type="ORF">My1_090</name>
</gene>
<dbReference type="Gene3D" id="3.40.430.10">
    <property type="entry name" value="Dihydrofolate Reductase, subunit A"/>
    <property type="match status" value="1"/>
</dbReference>
<dbReference type="Proteomes" id="UP000006280">
    <property type="component" value="Segment"/>
</dbReference>
<proteinExistence type="predicted"/>
<keyword evidence="2" id="KW-1185">Reference proteome</keyword>
<evidence type="ECO:0000313" key="2">
    <source>
        <dbReference type="Proteomes" id="UP000006280"/>
    </source>
</evidence>
<dbReference type="EMBL" id="JX195166">
    <property type="protein sequence ID" value="AFQ22249.1"/>
    <property type="molecule type" value="Genomic_DNA"/>
</dbReference>